<evidence type="ECO:0000313" key="2">
    <source>
        <dbReference type="EMBL" id="QBM88092.1"/>
    </source>
</evidence>
<protein>
    <submittedName>
        <fullName evidence="2">Uncharacterized protein</fullName>
    </submittedName>
</protein>
<evidence type="ECO:0000256" key="1">
    <source>
        <dbReference type="SAM" id="SignalP"/>
    </source>
</evidence>
<proteinExistence type="predicted"/>
<feature type="chain" id="PRO_5020880933" evidence="1">
    <location>
        <begin position="20"/>
        <end position="432"/>
    </location>
</feature>
<gene>
    <name evidence="2" type="ORF">METSCH_C00550</name>
</gene>
<dbReference type="AlphaFoldDB" id="A0A4P6XL46"/>
<name>A0A4P6XL46_9ASCO</name>
<sequence length="432" mass="48585">MKFALTLFCTAQLALLSAAIPVETTTTPSRAVSTHSGQPFDTSQVSSLGQNLDFEQLLPLRIDPVPSPPARLFTQPAAEDGAHVISRKFSNFFHRLQNLVLKQGFDEISFASNIDSISFEHAVLNRVASAGILSPGEWRIFEFSSYLFQLMKIYHQLLQGGVVGAISKEWTGCVLLLMRELEFEMSLMTYVNNTGRFNLSLDNDNPQVTLSIIIDTFNDLETHFTNPLMPKLRDFGALRSQHKKLAWMVEEIKNNVHGDIPEDLSTEETRLSARDKIDVGLESISQTRIAEISRNIEKLRNITADAKLLLLKSSCVDLPLFDSWICLFAFEYENSGPDALKWTNLEIPEVKELHDMLHELHKKLDHLQEVYLWRKLHETDIQSTTTMLAANSDASNLLDANVVTETSLPTVIPGESTDLSVDKLITNSKLQE</sequence>
<accession>A0A4P6XL46</accession>
<reference evidence="3" key="1">
    <citation type="submission" date="2019-03" db="EMBL/GenBank/DDBJ databases">
        <title>Snf2 controls pulcherriminic acid biosynthesis and connects pigmentation and antifungal activity of the yeast Metschnikowia pulcherrima.</title>
        <authorList>
            <person name="Gore-Lloyd D."/>
            <person name="Sumann I."/>
            <person name="Brachmann A.O."/>
            <person name="Schneeberger K."/>
            <person name="Ortiz-Merino R.A."/>
            <person name="Moreno-Beltran M."/>
            <person name="Schlaefli M."/>
            <person name="Kirner P."/>
            <person name="Santos Kron A."/>
            <person name="Wolfe K.H."/>
            <person name="Piel J."/>
            <person name="Ahrens C.H."/>
            <person name="Henk D."/>
            <person name="Freimoser F.M."/>
        </authorList>
    </citation>
    <scope>NUCLEOTIDE SEQUENCE [LARGE SCALE GENOMIC DNA]</scope>
    <source>
        <strain evidence="3">APC 1.2</strain>
    </source>
</reference>
<feature type="signal peptide" evidence="1">
    <location>
        <begin position="1"/>
        <end position="19"/>
    </location>
</feature>
<keyword evidence="1" id="KW-0732">Signal</keyword>
<dbReference type="Proteomes" id="UP000292447">
    <property type="component" value="Chromosome III"/>
</dbReference>
<keyword evidence="3" id="KW-1185">Reference proteome</keyword>
<organism evidence="2 3">
    <name type="scientific">Metschnikowia aff. pulcherrima</name>
    <dbReference type="NCBI Taxonomy" id="2163413"/>
    <lineage>
        <taxon>Eukaryota</taxon>
        <taxon>Fungi</taxon>
        <taxon>Dikarya</taxon>
        <taxon>Ascomycota</taxon>
        <taxon>Saccharomycotina</taxon>
        <taxon>Pichiomycetes</taxon>
        <taxon>Metschnikowiaceae</taxon>
        <taxon>Metschnikowia</taxon>
    </lineage>
</organism>
<dbReference type="EMBL" id="CP034458">
    <property type="protein sequence ID" value="QBM88092.1"/>
    <property type="molecule type" value="Genomic_DNA"/>
</dbReference>
<evidence type="ECO:0000313" key="3">
    <source>
        <dbReference type="Proteomes" id="UP000292447"/>
    </source>
</evidence>